<dbReference type="GO" id="GO:0008233">
    <property type="term" value="F:peptidase activity"/>
    <property type="evidence" value="ECO:0007669"/>
    <property type="project" value="UniProtKB-KW"/>
</dbReference>
<accession>I2G643</accession>
<dbReference type="Pfam" id="PF02586">
    <property type="entry name" value="SRAP"/>
    <property type="match status" value="1"/>
</dbReference>
<evidence type="ECO:0000256" key="7">
    <source>
        <dbReference type="ARBA" id="ARBA00023239"/>
    </source>
</evidence>
<keyword evidence="4" id="KW-0378">Hydrolase</keyword>
<feature type="region of interest" description="Disordered" evidence="8">
    <location>
        <begin position="22"/>
        <end position="46"/>
    </location>
</feature>
<keyword evidence="10" id="KW-1185">Reference proteome</keyword>
<feature type="compositionally biased region" description="Basic and acidic residues" evidence="8">
    <location>
        <begin position="618"/>
        <end position="629"/>
    </location>
</feature>
<dbReference type="PANTHER" id="PTHR13604:SF0">
    <property type="entry name" value="ABASIC SITE PROCESSING PROTEIN HMCES"/>
    <property type="match status" value="1"/>
</dbReference>
<organism evidence="9 10">
    <name type="scientific">Ustilago hordei</name>
    <name type="common">Barley covered smut fungus</name>
    <dbReference type="NCBI Taxonomy" id="120017"/>
    <lineage>
        <taxon>Eukaryota</taxon>
        <taxon>Fungi</taxon>
        <taxon>Dikarya</taxon>
        <taxon>Basidiomycota</taxon>
        <taxon>Ustilaginomycotina</taxon>
        <taxon>Ustilaginomycetes</taxon>
        <taxon>Ustilaginales</taxon>
        <taxon>Ustilaginaceae</taxon>
        <taxon>Ustilago</taxon>
    </lineage>
</organism>
<gene>
    <name evidence="9" type="ORF">UHOR_01624</name>
</gene>
<evidence type="ECO:0000313" key="10">
    <source>
        <dbReference type="Proteomes" id="UP000006174"/>
    </source>
</evidence>
<evidence type="ECO:0000256" key="6">
    <source>
        <dbReference type="ARBA" id="ARBA00023125"/>
    </source>
</evidence>
<name>I2G643_USTHO</name>
<dbReference type="OMA" id="LECYKVP"/>
<keyword evidence="7" id="KW-0456">Lyase</keyword>
<evidence type="ECO:0008006" key="11">
    <source>
        <dbReference type="Google" id="ProtNLM"/>
    </source>
</evidence>
<proteinExistence type="inferred from homology"/>
<dbReference type="GO" id="GO:0106300">
    <property type="term" value="P:protein-DNA covalent cross-linking repair"/>
    <property type="evidence" value="ECO:0007669"/>
    <property type="project" value="InterPro"/>
</dbReference>
<feature type="compositionally biased region" description="Polar residues" evidence="8">
    <location>
        <begin position="304"/>
        <end position="326"/>
    </location>
</feature>
<comment type="caution">
    <text evidence="9">The sequence shown here is derived from an EMBL/GenBank/DDBJ whole genome shotgun (WGS) entry which is preliminary data.</text>
</comment>
<evidence type="ECO:0000256" key="8">
    <source>
        <dbReference type="SAM" id="MobiDB-lite"/>
    </source>
</evidence>
<evidence type="ECO:0000256" key="3">
    <source>
        <dbReference type="ARBA" id="ARBA00022763"/>
    </source>
</evidence>
<keyword evidence="3" id="KW-0227">DNA damage</keyword>
<dbReference type="InterPro" id="IPR003738">
    <property type="entry name" value="SRAP"/>
</dbReference>
<dbReference type="OrthoDB" id="2111841at2759"/>
<dbReference type="InterPro" id="IPR036590">
    <property type="entry name" value="SRAP-like"/>
</dbReference>
<feature type="compositionally biased region" description="Basic and acidic residues" evidence="8">
    <location>
        <begin position="473"/>
        <end position="487"/>
    </location>
</feature>
<keyword evidence="5" id="KW-0190">Covalent protein-DNA linkage</keyword>
<sequence length="666" mass="74183">MCGRFANAQPIPQYRAAVREQLPEHRDPTPAPDADEYTPSHNVAPQTRCPVVRRELSWERDRRLKALENPTEEDRKFQMIIQTMRWGLIPRFHKKPPSYAEAYKTINARDDTILSPQRSMWHPLLPSQRCVVFVQGFYEWQKRGSGDGEKVERIPHFVGMTEPGHGRDDKTGKGKRLMPLAGLYERVRFDGEDKPLYTFTIVTTASNDQLGFLHDRMPVILPTSKAIATWLGLYAEPRPESAVKKGEEVDDSWGLDVAKLLRPLKSELECYKVPKEVGKVGNSDPSFILPVEERKDGLKAFFNKQKQQPAKSSTQRDTTTKGSSTAVKKEEEQRQLTQDSDSLIPSSFSDTQALLAAQEAEDAAAFAEATAKAEQEEQDRKLAERMQREFEASQQAHQAGNGVDMSRSESIVNLGDSSQSDFITSTHDAESKGQQNGTVKGEEIGDGFAVPKDEAMPSEPEGSMLRRSRRRRAPSEHGDKPGKRACEDSPLSPIPGSPPFGDGTSAVTPSSRFSPDPYNPPLSPPRPRGGYSRKLSPASGGGVHVNPPRGKNRDKPRFEPFPQAPPHMWKSEKKEKTERGPMDEALKKQRKIAEAAREEEEKAWRELSPSRAAGGSEDSQKEVEKEMKSPVRKKTAEATGSAPGSPQKNRKGAGADIRSFFSPQKK</sequence>
<dbReference type="Proteomes" id="UP000006174">
    <property type="component" value="Unassembled WGS sequence"/>
</dbReference>
<feature type="compositionally biased region" description="Basic and acidic residues" evidence="8">
    <location>
        <begin position="371"/>
        <end position="391"/>
    </location>
</feature>
<dbReference type="STRING" id="1128400.I2G643"/>
<dbReference type="AlphaFoldDB" id="I2G643"/>
<reference evidence="9 10" key="1">
    <citation type="journal article" date="2012" name="Plant Cell">
        <title>Genome comparison of barley and maize smut fungi reveals targeted loss of RNA silencing components and species-specific presence of transposable elements.</title>
        <authorList>
            <person name="Laurie J.D."/>
            <person name="Ali S."/>
            <person name="Linning R."/>
            <person name="Mannhaupt G."/>
            <person name="Wong P."/>
            <person name="Gueldener U."/>
            <person name="Muensterkoetter M."/>
            <person name="Moore R."/>
            <person name="Kahmann R."/>
            <person name="Bakkeren G."/>
            <person name="Schirawski J."/>
        </authorList>
    </citation>
    <scope>NUCLEOTIDE SEQUENCE [LARGE SCALE GENOMIC DNA]</scope>
    <source>
        <strain evidence="10">Uh4875-4</strain>
    </source>
</reference>
<comment type="similarity">
    <text evidence="1">Belongs to the SOS response-associated peptidase family.</text>
</comment>
<evidence type="ECO:0000256" key="5">
    <source>
        <dbReference type="ARBA" id="ARBA00023124"/>
    </source>
</evidence>
<protein>
    <recommendedName>
        <fullName evidence="11">DUF159-domain-containing protein</fullName>
    </recommendedName>
</protein>
<evidence type="ECO:0000313" key="9">
    <source>
        <dbReference type="EMBL" id="CCF54636.1"/>
    </source>
</evidence>
<keyword evidence="2" id="KW-0645">Protease</keyword>
<evidence type="ECO:0000256" key="2">
    <source>
        <dbReference type="ARBA" id="ARBA00022670"/>
    </source>
</evidence>
<dbReference type="GO" id="GO:0006508">
    <property type="term" value="P:proteolysis"/>
    <property type="evidence" value="ECO:0007669"/>
    <property type="project" value="UniProtKB-KW"/>
</dbReference>
<feature type="compositionally biased region" description="Polar residues" evidence="8">
    <location>
        <begin position="335"/>
        <end position="351"/>
    </location>
</feature>
<feature type="compositionally biased region" description="Basic and acidic residues" evidence="8">
    <location>
        <begin position="569"/>
        <end position="605"/>
    </location>
</feature>
<keyword evidence="6" id="KW-0238">DNA-binding</keyword>
<dbReference type="Gene3D" id="3.90.1680.10">
    <property type="entry name" value="SOS response associated peptidase-like"/>
    <property type="match status" value="1"/>
</dbReference>
<evidence type="ECO:0000256" key="4">
    <source>
        <dbReference type="ARBA" id="ARBA00022801"/>
    </source>
</evidence>
<dbReference type="SUPFAM" id="SSF143081">
    <property type="entry name" value="BB1717-like"/>
    <property type="match status" value="1"/>
</dbReference>
<feature type="compositionally biased region" description="Pro residues" evidence="8">
    <location>
        <begin position="517"/>
        <end position="527"/>
    </location>
</feature>
<feature type="compositionally biased region" description="Low complexity" evidence="8">
    <location>
        <begin position="352"/>
        <end position="370"/>
    </location>
</feature>
<evidence type="ECO:0000256" key="1">
    <source>
        <dbReference type="ARBA" id="ARBA00008136"/>
    </source>
</evidence>
<dbReference type="EMBL" id="CAGI01000194">
    <property type="protein sequence ID" value="CCF54636.1"/>
    <property type="molecule type" value="Genomic_DNA"/>
</dbReference>
<dbReference type="PANTHER" id="PTHR13604">
    <property type="entry name" value="DC12-RELATED"/>
    <property type="match status" value="1"/>
</dbReference>
<dbReference type="GO" id="GO:0016829">
    <property type="term" value="F:lyase activity"/>
    <property type="evidence" value="ECO:0007669"/>
    <property type="project" value="UniProtKB-KW"/>
</dbReference>
<dbReference type="eggNOG" id="KOG2618">
    <property type="taxonomic scope" value="Eukaryota"/>
</dbReference>
<feature type="compositionally biased region" description="Polar residues" evidence="8">
    <location>
        <begin position="408"/>
        <end position="438"/>
    </location>
</feature>
<feature type="region of interest" description="Disordered" evidence="8">
    <location>
        <begin position="303"/>
        <end position="666"/>
    </location>
</feature>
<dbReference type="HOGENOM" id="CLU_470195_0_0_1"/>
<dbReference type="GO" id="GO:0003697">
    <property type="term" value="F:single-stranded DNA binding"/>
    <property type="evidence" value="ECO:0007669"/>
    <property type="project" value="InterPro"/>
</dbReference>